<evidence type="ECO:0000313" key="4">
    <source>
        <dbReference type="EMBL" id="KNC34973.1"/>
    </source>
</evidence>
<dbReference type="STRING" id="7375.A0A0L0CRL6"/>
<evidence type="ECO:0000256" key="1">
    <source>
        <dbReference type="ARBA" id="ARBA00024204"/>
    </source>
</evidence>
<dbReference type="AlphaFoldDB" id="A0A0L0CRL6"/>
<gene>
    <name evidence="4" type="ORF">FF38_12286</name>
</gene>
<accession>A0A0L0CRL6</accession>
<dbReference type="Pfam" id="PF09774">
    <property type="entry name" value="MIX23"/>
    <property type="match status" value="1"/>
</dbReference>
<protein>
    <recommendedName>
        <fullName evidence="2">Protein MIX23</fullName>
    </recommendedName>
    <alternativeName>
        <fullName evidence="3">Coiled-coil domain-containing protein 58</fullName>
    </alternativeName>
</protein>
<dbReference type="OMA" id="CRYFEPP"/>
<dbReference type="PANTHER" id="PTHR31905:SF2">
    <property type="entry name" value="PROTEIN MIX23"/>
    <property type="match status" value="1"/>
</dbReference>
<organism evidence="4 5">
    <name type="scientific">Lucilia cuprina</name>
    <name type="common">Green bottle fly</name>
    <name type="synonym">Australian sheep blowfly</name>
    <dbReference type="NCBI Taxonomy" id="7375"/>
    <lineage>
        <taxon>Eukaryota</taxon>
        <taxon>Metazoa</taxon>
        <taxon>Ecdysozoa</taxon>
        <taxon>Arthropoda</taxon>
        <taxon>Hexapoda</taxon>
        <taxon>Insecta</taxon>
        <taxon>Pterygota</taxon>
        <taxon>Neoptera</taxon>
        <taxon>Endopterygota</taxon>
        <taxon>Diptera</taxon>
        <taxon>Brachycera</taxon>
        <taxon>Muscomorpha</taxon>
        <taxon>Oestroidea</taxon>
        <taxon>Calliphoridae</taxon>
        <taxon>Luciliinae</taxon>
        <taxon>Lucilia</taxon>
    </lineage>
</organism>
<dbReference type="PANTHER" id="PTHR31905">
    <property type="entry name" value="COILED-COIL DOMAIN-CONTAINING PROTEIN 58"/>
    <property type="match status" value="1"/>
</dbReference>
<keyword evidence="5" id="KW-1185">Reference proteome</keyword>
<evidence type="ECO:0000256" key="3">
    <source>
        <dbReference type="ARBA" id="ARBA00030733"/>
    </source>
</evidence>
<sequence length="142" mass="16487">MAISYSCQDFLGFQDALKKMRDIDDKIIYALNTSLPTESFKGQVDGEKTCKDLYSKLQTGHKQREEAIRSCIMLSAETLKSLREKRESQPDDMDVDKKFKSEQRKLRVLQSELNVEDIVKERSYKAFNERCRLYFRAGASAL</sequence>
<dbReference type="GO" id="GO:0005758">
    <property type="term" value="C:mitochondrial intermembrane space"/>
    <property type="evidence" value="ECO:0007669"/>
    <property type="project" value="InterPro"/>
</dbReference>
<comment type="similarity">
    <text evidence="1">Belongs to the MIX23 family.</text>
</comment>
<dbReference type="Proteomes" id="UP000037069">
    <property type="component" value="Unassembled WGS sequence"/>
</dbReference>
<reference evidence="4 5" key="1">
    <citation type="journal article" date="2015" name="Nat. Commun.">
        <title>Lucilia cuprina genome unlocks parasitic fly biology to underpin future interventions.</title>
        <authorList>
            <person name="Anstead C.A."/>
            <person name="Korhonen P.K."/>
            <person name="Young N.D."/>
            <person name="Hall R.S."/>
            <person name="Jex A.R."/>
            <person name="Murali S.C."/>
            <person name="Hughes D.S."/>
            <person name="Lee S.F."/>
            <person name="Perry T."/>
            <person name="Stroehlein A.J."/>
            <person name="Ansell B.R."/>
            <person name="Breugelmans B."/>
            <person name="Hofmann A."/>
            <person name="Qu J."/>
            <person name="Dugan S."/>
            <person name="Lee S.L."/>
            <person name="Chao H."/>
            <person name="Dinh H."/>
            <person name="Han Y."/>
            <person name="Doddapaneni H.V."/>
            <person name="Worley K.C."/>
            <person name="Muzny D.M."/>
            <person name="Ioannidis P."/>
            <person name="Waterhouse R.M."/>
            <person name="Zdobnov E.M."/>
            <person name="James P.J."/>
            <person name="Bagnall N.H."/>
            <person name="Kotze A.C."/>
            <person name="Gibbs R.A."/>
            <person name="Richards S."/>
            <person name="Batterham P."/>
            <person name="Gasser R.B."/>
        </authorList>
    </citation>
    <scope>NUCLEOTIDE SEQUENCE [LARGE SCALE GENOMIC DNA]</scope>
    <source>
        <strain evidence="4 5">LS</strain>
        <tissue evidence="4">Full body</tissue>
    </source>
</reference>
<name>A0A0L0CRL6_LUCCU</name>
<comment type="caution">
    <text evidence="4">The sequence shown here is derived from an EMBL/GenBank/DDBJ whole genome shotgun (WGS) entry which is preliminary data.</text>
</comment>
<evidence type="ECO:0000256" key="2">
    <source>
        <dbReference type="ARBA" id="ARBA00024228"/>
    </source>
</evidence>
<dbReference type="InterPro" id="IPR019171">
    <property type="entry name" value="MIX23"/>
</dbReference>
<dbReference type="OrthoDB" id="5593818at2759"/>
<dbReference type="EMBL" id="JRES01000005">
    <property type="protein sequence ID" value="KNC34973.1"/>
    <property type="molecule type" value="Genomic_DNA"/>
</dbReference>
<proteinExistence type="inferred from homology"/>
<evidence type="ECO:0000313" key="5">
    <source>
        <dbReference type="Proteomes" id="UP000037069"/>
    </source>
</evidence>